<dbReference type="AlphaFoldDB" id="A0A5C8K8Q4"/>
<dbReference type="OrthoDB" id="979246at2"/>
<evidence type="ECO:0000313" key="2">
    <source>
        <dbReference type="EMBL" id="TXK46405.1"/>
    </source>
</evidence>
<feature type="transmembrane region" description="Helical" evidence="1">
    <location>
        <begin position="72"/>
        <end position="97"/>
    </location>
</feature>
<dbReference type="EMBL" id="VRTY01000035">
    <property type="protein sequence ID" value="TXK46405.1"/>
    <property type="molecule type" value="Genomic_DNA"/>
</dbReference>
<feature type="transmembrane region" description="Helical" evidence="1">
    <location>
        <begin position="12"/>
        <end position="29"/>
    </location>
</feature>
<proteinExistence type="predicted"/>
<keyword evidence="1" id="KW-0812">Transmembrane</keyword>
<keyword evidence="1" id="KW-1133">Transmembrane helix</keyword>
<sequence length="156" mass="17211">MASENISYQKVSIKYGIFVGLAHIVYFLLMRVLGLQHIVELSFLSGIFLVIGICVAIANFKRARNGDINYFQGLAIGATTGVVSSTILGLFLVAYISMADASYLSNLQASSLFPESLSILALFVLTIIYGSWPGFWLAFIAMQWFKTADHTMPERI</sequence>
<organism evidence="2 3">
    <name type="scientific">Pontibacter qinzhouensis</name>
    <dbReference type="NCBI Taxonomy" id="2603253"/>
    <lineage>
        <taxon>Bacteria</taxon>
        <taxon>Pseudomonadati</taxon>
        <taxon>Bacteroidota</taxon>
        <taxon>Cytophagia</taxon>
        <taxon>Cytophagales</taxon>
        <taxon>Hymenobacteraceae</taxon>
        <taxon>Pontibacter</taxon>
    </lineage>
</organism>
<keyword evidence="1" id="KW-0472">Membrane</keyword>
<feature type="transmembrane region" description="Helical" evidence="1">
    <location>
        <begin position="117"/>
        <end position="145"/>
    </location>
</feature>
<gene>
    <name evidence="2" type="ORF">FVR03_10985</name>
</gene>
<dbReference type="InterPro" id="IPR025250">
    <property type="entry name" value="DUF4199"/>
</dbReference>
<reference evidence="2 3" key="1">
    <citation type="submission" date="2019-08" db="EMBL/GenBank/DDBJ databases">
        <authorList>
            <person name="Shi S."/>
        </authorList>
    </citation>
    <scope>NUCLEOTIDE SEQUENCE [LARGE SCALE GENOMIC DNA]</scope>
    <source>
        <strain evidence="2 3">GY10130</strain>
    </source>
</reference>
<feature type="transmembrane region" description="Helical" evidence="1">
    <location>
        <begin position="41"/>
        <end position="60"/>
    </location>
</feature>
<protein>
    <submittedName>
        <fullName evidence="2">DUF4199 domain-containing protein</fullName>
    </submittedName>
</protein>
<accession>A0A5C8K8Q4</accession>
<dbReference type="Proteomes" id="UP000321926">
    <property type="component" value="Unassembled WGS sequence"/>
</dbReference>
<evidence type="ECO:0000256" key="1">
    <source>
        <dbReference type="SAM" id="Phobius"/>
    </source>
</evidence>
<comment type="caution">
    <text evidence="2">The sequence shown here is derived from an EMBL/GenBank/DDBJ whole genome shotgun (WGS) entry which is preliminary data.</text>
</comment>
<name>A0A5C8K8Q4_9BACT</name>
<evidence type="ECO:0000313" key="3">
    <source>
        <dbReference type="Proteomes" id="UP000321926"/>
    </source>
</evidence>
<keyword evidence="3" id="KW-1185">Reference proteome</keyword>
<dbReference type="Pfam" id="PF13858">
    <property type="entry name" value="DUF4199"/>
    <property type="match status" value="1"/>
</dbReference>